<dbReference type="PANTHER" id="PTHR33074">
    <property type="entry name" value="EXPRESSED PROTEIN-RELATED"/>
    <property type="match status" value="1"/>
</dbReference>
<evidence type="ECO:0000313" key="2">
    <source>
        <dbReference type="Proteomes" id="UP000324897"/>
    </source>
</evidence>
<protein>
    <submittedName>
        <fullName evidence="1">Uncharacterized protein</fullName>
    </submittedName>
</protein>
<dbReference type="AlphaFoldDB" id="A0A5J9W0C3"/>
<reference evidence="1 2" key="1">
    <citation type="journal article" date="2019" name="Sci. Rep.">
        <title>A high-quality genome of Eragrostis curvula grass provides insights into Poaceae evolution and supports new strategies to enhance forage quality.</title>
        <authorList>
            <person name="Carballo J."/>
            <person name="Santos B.A.C.M."/>
            <person name="Zappacosta D."/>
            <person name="Garbus I."/>
            <person name="Selva J.P."/>
            <person name="Gallo C.A."/>
            <person name="Diaz A."/>
            <person name="Albertini E."/>
            <person name="Caccamo M."/>
            <person name="Echenique V."/>
        </authorList>
    </citation>
    <scope>NUCLEOTIDE SEQUENCE [LARGE SCALE GENOMIC DNA]</scope>
    <source>
        <strain evidence="2">cv. Victoria</strain>
        <tissue evidence="1">Leaf</tissue>
    </source>
</reference>
<feature type="non-terminal residue" evidence="1">
    <location>
        <position position="1"/>
    </location>
</feature>
<keyword evidence="2" id="KW-1185">Reference proteome</keyword>
<sequence>MASRSIDTFDLLGNDAPRPASILLCDRPYITDDSNETTATAKSIGGHTMAVSLWIANPPGLSFFSVKCSKPPNSDPKSADFRVFPHVVGAQGRFVLLRARFFFFLSPDEYFMYKASDAESPSLDSYDA</sequence>
<name>A0A5J9W0C3_9POAL</name>
<organism evidence="1 2">
    <name type="scientific">Eragrostis curvula</name>
    <name type="common">weeping love grass</name>
    <dbReference type="NCBI Taxonomy" id="38414"/>
    <lineage>
        <taxon>Eukaryota</taxon>
        <taxon>Viridiplantae</taxon>
        <taxon>Streptophyta</taxon>
        <taxon>Embryophyta</taxon>
        <taxon>Tracheophyta</taxon>
        <taxon>Spermatophyta</taxon>
        <taxon>Magnoliopsida</taxon>
        <taxon>Liliopsida</taxon>
        <taxon>Poales</taxon>
        <taxon>Poaceae</taxon>
        <taxon>PACMAD clade</taxon>
        <taxon>Chloridoideae</taxon>
        <taxon>Eragrostideae</taxon>
        <taxon>Eragrostidinae</taxon>
        <taxon>Eragrostis</taxon>
    </lineage>
</organism>
<dbReference type="PANTHER" id="PTHR33074:SF83">
    <property type="entry name" value="EXPRESSED PROTEIN"/>
    <property type="match status" value="1"/>
</dbReference>
<comment type="caution">
    <text evidence="1">The sequence shown here is derived from an EMBL/GenBank/DDBJ whole genome shotgun (WGS) entry which is preliminary data.</text>
</comment>
<dbReference type="Proteomes" id="UP000324897">
    <property type="component" value="Chromosome 4"/>
</dbReference>
<proteinExistence type="predicted"/>
<dbReference type="EMBL" id="RWGY01000007">
    <property type="protein sequence ID" value="TVU41381.1"/>
    <property type="molecule type" value="Genomic_DNA"/>
</dbReference>
<evidence type="ECO:0000313" key="1">
    <source>
        <dbReference type="EMBL" id="TVU41381.1"/>
    </source>
</evidence>
<gene>
    <name evidence="1" type="ORF">EJB05_14889</name>
</gene>
<dbReference type="Gramene" id="TVU41381">
    <property type="protein sequence ID" value="TVU41381"/>
    <property type="gene ID" value="EJB05_14889"/>
</dbReference>
<accession>A0A5J9W0C3</accession>